<evidence type="ECO:0000256" key="10">
    <source>
        <dbReference type="ARBA" id="ARBA00023123"/>
    </source>
</evidence>
<keyword evidence="13 14" id="KW-0009">Actin-binding</keyword>
<dbReference type="PROSITE" id="PS51456">
    <property type="entry name" value="MYOSIN_MOTOR"/>
    <property type="match status" value="1"/>
</dbReference>
<evidence type="ECO:0000259" key="17">
    <source>
        <dbReference type="PROSITE" id="PS51844"/>
    </source>
</evidence>
<evidence type="ECO:0000256" key="14">
    <source>
        <dbReference type="PROSITE-ProRule" id="PRU00782"/>
    </source>
</evidence>
<dbReference type="InterPro" id="IPR004009">
    <property type="entry name" value="SH3_Myosin"/>
</dbReference>
<reference evidence="18" key="1">
    <citation type="submission" date="2025-08" db="UniProtKB">
        <authorList>
            <consortium name="Ensembl"/>
        </authorList>
    </citation>
    <scope>IDENTIFICATION</scope>
</reference>
<feature type="region of interest" description="Actin-binding" evidence="14">
    <location>
        <begin position="653"/>
        <end position="675"/>
    </location>
</feature>
<evidence type="ECO:0000256" key="15">
    <source>
        <dbReference type="SAM" id="MobiDB-lite"/>
    </source>
</evidence>
<dbReference type="Gene3D" id="1.20.120.720">
    <property type="entry name" value="Myosin VI head, motor domain, U50 subdomain"/>
    <property type="match status" value="1"/>
</dbReference>
<dbReference type="InterPro" id="IPR014751">
    <property type="entry name" value="XRCC4-like_C"/>
</dbReference>
<dbReference type="FunFam" id="1.10.10.820:FF:000001">
    <property type="entry name" value="Myosin heavy chain"/>
    <property type="match status" value="1"/>
</dbReference>
<evidence type="ECO:0000256" key="3">
    <source>
        <dbReference type="ARBA" id="ARBA00022433"/>
    </source>
</evidence>
<dbReference type="InterPro" id="IPR008989">
    <property type="entry name" value="Myosin_S1_N"/>
</dbReference>
<feature type="compositionally biased region" description="Polar residues" evidence="15">
    <location>
        <begin position="1939"/>
        <end position="1951"/>
    </location>
</feature>
<dbReference type="FunFam" id="1.20.5.340:FF:000003">
    <property type="entry name" value="Myosin heavy chain"/>
    <property type="match status" value="1"/>
</dbReference>
<keyword evidence="6" id="KW-0547">Nucleotide-binding</keyword>
<dbReference type="GO" id="GO:0032982">
    <property type="term" value="C:myosin filament"/>
    <property type="evidence" value="ECO:0007669"/>
    <property type="project" value="UniProtKB-KW"/>
</dbReference>
<evidence type="ECO:0000256" key="9">
    <source>
        <dbReference type="ARBA" id="ARBA00023054"/>
    </source>
</evidence>
<comment type="subcellular location">
    <subcellularLocation>
        <location evidence="1">Cytoplasm</location>
        <location evidence="1">Myofibril</location>
    </subcellularLocation>
</comment>
<dbReference type="FunFam" id="2.30.30.360:FF:000001">
    <property type="entry name" value="Myosin heavy chain"/>
    <property type="match status" value="1"/>
</dbReference>
<dbReference type="FunFam" id="1.20.5.370:FF:000010">
    <property type="entry name" value="Myosin heavy chain, isoform G"/>
    <property type="match status" value="1"/>
</dbReference>
<keyword evidence="9" id="KW-0175">Coiled coil</keyword>
<dbReference type="InterPro" id="IPR001609">
    <property type="entry name" value="Myosin_head_motor_dom-like"/>
</dbReference>
<dbReference type="GO" id="GO:0051015">
    <property type="term" value="F:actin filament binding"/>
    <property type="evidence" value="ECO:0007669"/>
    <property type="project" value="InterPro"/>
</dbReference>
<evidence type="ECO:0000313" key="18">
    <source>
        <dbReference type="Ensembl" id="ENSABRP00000007824.1"/>
    </source>
</evidence>
<feature type="domain" description="Myosin N-terminal SH3-like" evidence="17">
    <location>
        <begin position="36"/>
        <end position="85"/>
    </location>
</feature>
<dbReference type="FunFam" id="1.20.5.370:FF:000008">
    <property type="entry name" value="Myosin heavy chain"/>
    <property type="match status" value="1"/>
</dbReference>
<evidence type="ECO:0000256" key="13">
    <source>
        <dbReference type="ARBA" id="ARBA00023203"/>
    </source>
</evidence>
<evidence type="ECO:0000256" key="2">
    <source>
        <dbReference type="ARBA" id="ARBA00008314"/>
    </source>
</evidence>
<dbReference type="Proteomes" id="UP000694426">
    <property type="component" value="Unplaced"/>
</dbReference>
<evidence type="ECO:0000256" key="8">
    <source>
        <dbReference type="ARBA" id="ARBA00022860"/>
    </source>
</evidence>
<dbReference type="Gene3D" id="1.20.5.340">
    <property type="match status" value="5"/>
</dbReference>
<dbReference type="PANTHER" id="PTHR45615:SF64">
    <property type="entry name" value="MYOSIN-13"/>
    <property type="match status" value="1"/>
</dbReference>
<dbReference type="GO" id="GO:0030016">
    <property type="term" value="C:myofibril"/>
    <property type="evidence" value="ECO:0007669"/>
    <property type="project" value="UniProtKB-SubCell"/>
</dbReference>
<keyword evidence="3" id="KW-0787">Thick filament</keyword>
<dbReference type="Gene3D" id="1.20.5.4820">
    <property type="match status" value="1"/>
</dbReference>
<evidence type="ECO:0000256" key="12">
    <source>
        <dbReference type="ARBA" id="ARBA00023179"/>
    </source>
</evidence>
<keyword evidence="19" id="KW-1185">Reference proteome</keyword>
<evidence type="ECO:0000256" key="5">
    <source>
        <dbReference type="ARBA" id="ARBA00022490"/>
    </source>
</evidence>
<dbReference type="PRINTS" id="PR00193">
    <property type="entry name" value="MYOSINHEAVY"/>
</dbReference>
<dbReference type="GO" id="GO:0016460">
    <property type="term" value="C:myosin II complex"/>
    <property type="evidence" value="ECO:0007669"/>
    <property type="project" value="TreeGrafter"/>
</dbReference>
<evidence type="ECO:0000256" key="6">
    <source>
        <dbReference type="ARBA" id="ARBA00022741"/>
    </source>
</evidence>
<dbReference type="InterPro" id="IPR027417">
    <property type="entry name" value="P-loop_NTPase"/>
</dbReference>
<sequence length="1998" mass="230397">MVSLLSTGTMAIFGEAAPYLRKSEKERIEDQNRPFDAKAACFVVDEKQMYVKGTIQSREGGKVTVKTYDDTTVTVKDDEVFPMNPPKFDKIEDMAMMTHLHEPAVLYNLKERYAVWMIYTYSGLFCVTVNPYKWLPVYNPEVVAGYRGKKRQEAPPHIFSISDNAYQFMLTGESFESGAGKTVNTKRVIQYFATIAVTGEKKKDHQPGKMQGTLEDQIIQANPLLEAFGNAKTVRNDNSSRFGKFIRIHFGTNGKLASADIETYLLEKSRVTFQLPSERSYHIFYQIMSNKKPELIDLLLISTNPYDFAYVSQGEITVASIDDSEELLATDSAMDILGFSPDEKVGIYKLTGAVMHYGNMKFKQKQREEQAEPDSTEVADKAGYLMGLNSADLLKALCYPRVKVGNEYVTKGQNVQQVCNSVGALAKSVYEKMFLWMVTRINQQLDTKQPRQHFIGVLDIAGFEIFDFNSLEQLCINFTNEKLQQFFNHHMFVLEQEEYKKEGIEWEFIDFGMDLAACIELIEKPMGIFSILEEECMFPKATDTSFKNKLYDQHLGKSNNFQKPKPAKGKAEAHFSLVHYAGTVDYNITGWLEKNKDPLNETVVGLYQKSSLKLLSFLYSNYAGAETSNGGKKGAKKKGGSFQTVSAVFRENLNKLMTNLRSTHPHFVRCLIPNETKTPGEMDHYLVMHQLRCNGVLEGIRICRKGFPSRILYADFKQRYKILNASAIPEGQFIDSKRASEKLLSSIDVDHNQYRFGHTKVFFKAGLLGLLEEMRDEKLVSLITHTQAMCRGYLMRTEFKKMNERRESIYIIQYNVRAFMNVKHWPWMKLYFKMKPMLKTVESEKEMANMKEEFEKTKEELAKSEAKRKKLEEKMVSLLQEKNDLQLQVQSDSENLADAEERCEGLIKSKIQLEAKIKELIERMEDEEEMNAELTAKKRKLEDECSELKKDIDDLEQTLAKMEKEKHATENKVKNLTEEMTALEENISKLTKEKKALQEVHQQTLDDLQAEEDKVSTLSKTKTKLEQQVDVLEGSLEQEKKLQMDLERARRKLEGDLKMSQVSIMDLENDKKQMDDRLKKKDFEINQLQSKIEDEQAQSSQLQKKIKELQAQIEELEEEIEAERAVYAKTEKQRAELSRELEEISERLEEAGGATAAQVEMNKKREAEFQKMRRDLEEATLQHEATAAALRKKHADSTAELGEQIDNLQRVKQKLEKEKSELKMEIDDLASNMESVSKAKSNLEKMCRALEDQFTEVRTKGDEHMRLINDLNTQKTRLQTENDELTQKLEEKESLISQLTRGKQSFMQQTEELKRQLEEENKAKNALAHALQSARHDCDLLREQYEQEQEAKGELQRALSKANSEVAQWRTKYETDTIQCMEELEEAKKKLAQRLQDSEEQTEAVNSKCASLEKTKQRLQGEVDDLMIDMERLNAACAAFDKKQKNFDKVVAEWKQKYQESQAELEAAQKESCSLSTEIFRMKNAYEEVLDQAETVRRENKNLQQEISDLTEQIAEAGKTNHGLEKAKKQTEQEKCDLQAALEEAEGSLEHEEGKILRVQLELNQVKSDVDRRSAEKDEEIQQLKRNHQRVLESMQTALDAEIRSRNDALRLKKKMEGDLNDMEIQLSHANCQVAETQKHIKGMQGQLQDSQLHLDDALRENNDLKEQLAMVEHRNNLMTTELEEMRAALEQTERVRKVSEQELIDASERVQILHSQNTSLLNTKKRLEADIIHLRNEVEEIIQEARNAEEKAKKAIIDAAMMAEELKKEQDTSAHLERMKKNLEQMVKDLQHRLDEAEQLALKGRKKQLQKLEAKIHELENELDMEQKRGIESVKGARKYERRLKELTYQSEEDKKNIFRLQELVDKLQLKVKAYKKQAEEAEAQANTNLSRCRKTQHKLEEAEERADIAESQVNKLRAKSHDIGRQVSSRAAEDPSYSPSATKISAQTPGSHSCLFPTFVLDCHHKGRAELALIQNQCFLKILLVPPKIYTRYNLL</sequence>
<evidence type="ECO:0000256" key="11">
    <source>
        <dbReference type="ARBA" id="ARBA00023175"/>
    </source>
</evidence>
<accession>A0A8B9BQV9</accession>
<keyword evidence="4" id="KW-0488">Methylation</keyword>
<dbReference type="SUPFAM" id="SSF57997">
    <property type="entry name" value="Tropomyosin"/>
    <property type="match status" value="1"/>
</dbReference>
<dbReference type="InterPro" id="IPR036961">
    <property type="entry name" value="Kinesin_motor_dom_sf"/>
</dbReference>
<dbReference type="SMART" id="SM00242">
    <property type="entry name" value="MYSc"/>
    <property type="match status" value="1"/>
</dbReference>
<evidence type="ECO:0000313" key="19">
    <source>
        <dbReference type="Proteomes" id="UP000694426"/>
    </source>
</evidence>
<dbReference type="Gene3D" id="1.20.5.370">
    <property type="match status" value="4"/>
</dbReference>
<dbReference type="SUPFAM" id="SSF90257">
    <property type="entry name" value="Myosin rod fragments"/>
    <property type="match status" value="5"/>
</dbReference>
<dbReference type="PROSITE" id="PS51844">
    <property type="entry name" value="SH3_LIKE"/>
    <property type="match status" value="1"/>
</dbReference>
<keyword evidence="5" id="KW-0963">Cytoplasm</keyword>
<dbReference type="Gene3D" id="3.40.850.10">
    <property type="entry name" value="Kinesin motor domain"/>
    <property type="match status" value="1"/>
</dbReference>
<dbReference type="FunFam" id="1.20.5.4820:FF:000001">
    <property type="entry name" value="Myosin heavy chain"/>
    <property type="match status" value="1"/>
</dbReference>
<dbReference type="GeneTree" id="ENSGT00940000161336"/>
<dbReference type="Gene3D" id="1.10.10.820">
    <property type="match status" value="1"/>
</dbReference>
<dbReference type="FunFam" id="1.20.5.340:FF:000004">
    <property type="entry name" value="Myosin heavy chain"/>
    <property type="match status" value="1"/>
</dbReference>
<dbReference type="FunFam" id="1.20.5.340:FF:000013">
    <property type="entry name" value="Myosin heavy chain"/>
    <property type="match status" value="1"/>
</dbReference>
<dbReference type="Pfam" id="PF02736">
    <property type="entry name" value="Myosin_N"/>
    <property type="match status" value="1"/>
</dbReference>
<evidence type="ECO:0000256" key="7">
    <source>
        <dbReference type="ARBA" id="ARBA00022840"/>
    </source>
</evidence>
<dbReference type="GO" id="GO:0005524">
    <property type="term" value="F:ATP binding"/>
    <property type="evidence" value="ECO:0007669"/>
    <property type="project" value="UniProtKB-KW"/>
</dbReference>
<evidence type="ECO:0000256" key="4">
    <source>
        <dbReference type="ARBA" id="ARBA00022481"/>
    </source>
</evidence>
<dbReference type="PANTHER" id="PTHR45615">
    <property type="entry name" value="MYOSIN HEAVY CHAIN, NON-MUSCLE"/>
    <property type="match status" value="1"/>
</dbReference>
<dbReference type="GO" id="GO:0000146">
    <property type="term" value="F:microfilament motor activity"/>
    <property type="evidence" value="ECO:0007669"/>
    <property type="project" value="TreeGrafter"/>
</dbReference>
<organism evidence="18 19">
    <name type="scientific">Anser brachyrhynchus</name>
    <name type="common">Pink-footed goose</name>
    <dbReference type="NCBI Taxonomy" id="132585"/>
    <lineage>
        <taxon>Eukaryota</taxon>
        <taxon>Metazoa</taxon>
        <taxon>Chordata</taxon>
        <taxon>Craniata</taxon>
        <taxon>Vertebrata</taxon>
        <taxon>Euteleostomi</taxon>
        <taxon>Archelosauria</taxon>
        <taxon>Archosauria</taxon>
        <taxon>Dinosauria</taxon>
        <taxon>Saurischia</taxon>
        <taxon>Theropoda</taxon>
        <taxon>Coelurosauria</taxon>
        <taxon>Aves</taxon>
        <taxon>Neognathae</taxon>
        <taxon>Galloanserae</taxon>
        <taxon>Anseriformes</taxon>
        <taxon>Anatidae</taxon>
        <taxon>Anserinae</taxon>
        <taxon>Anser</taxon>
    </lineage>
</organism>
<dbReference type="FunFam" id="1.20.120.720:FF:000001">
    <property type="entry name" value="Myosin heavy chain, muscle"/>
    <property type="match status" value="1"/>
</dbReference>
<dbReference type="FunFam" id="1.20.5.370:FF:000003">
    <property type="entry name" value="Myosin heavy chain"/>
    <property type="match status" value="1"/>
</dbReference>
<name>A0A8B9BQV9_9AVES</name>
<comment type="similarity">
    <text evidence="2 14">Belongs to the TRAFAC class myosin-kinesin ATPase superfamily. Myosin family.</text>
</comment>
<protein>
    <submittedName>
        <fullName evidence="18">Myosin heavy chain 2</fullName>
    </submittedName>
</protein>
<dbReference type="Gene3D" id="1.20.58.530">
    <property type="match status" value="1"/>
</dbReference>
<dbReference type="FunFam" id="1.20.58.530:FF:000001">
    <property type="entry name" value="Myosin heavy chain"/>
    <property type="match status" value="1"/>
</dbReference>
<dbReference type="InterPro" id="IPR002928">
    <property type="entry name" value="Myosin_tail"/>
</dbReference>
<keyword evidence="8" id="KW-0112">Calmodulin-binding</keyword>
<dbReference type="FunFam" id="1.20.5.370:FF:000001">
    <property type="entry name" value="Myosin heavy chain"/>
    <property type="match status" value="1"/>
</dbReference>
<dbReference type="Pfam" id="PF00063">
    <property type="entry name" value="Myosin_head"/>
    <property type="match status" value="1"/>
</dbReference>
<dbReference type="FunFam" id="3.40.850.10:FF:000101">
    <property type="entry name" value="Slow myosin heavy chain 2"/>
    <property type="match status" value="1"/>
</dbReference>
<dbReference type="Gene3D" id="2.30.30.360">
    <property type="entry name" value="Myosin S1 fragment, N-terminal"/>
    <property type="match status" value="1"/>
</dbReference>
<keyword evidence="7" id="KW-0067">ATP-binding</keyword>
<keyword evidence="12" id="KW-0514">Muscle protein</keyword>
<dbReference type="PROSITE" id="PS50096">
    <property type="entry name" value="IQ"/>
    <property type="match status" value="1"/>
</dbReference>
<feature type="region of interest" description="Disordered" evidence="15">
    <location>
        <begin position="1916"/>
        <end position="1951"/>
    </location>
</feature>
<proteinExistence type="inferred from homology"/>
<dbReference type="GO" id="GO:0006936">
    <property type="term" value="P:muscle contraction"/>
    <property type="evidence" value="ECO:0007669"/>
    <property type="project" value="TreeGrafter"/>
</dbReference>
<dbReference type="FunFam" id="1.20.5.340:FF:000006">
    <property type="entry name" value="Myosin heavy chain"/>
    <property type="match status" value="1"/>
</dbReference>
<dbReference type="Ensembl" id="ENSABRT00000011216.1">
    <property type="protein sequence ID" value="ENSABRP00000007824.1"/>
    <property type="gene ID" value="ENSABRG00000004522.1"/>
</dbReference>
<keyword evidence="11" id="KW-0505">Motor protein</keyword>
<evidence type="ECO:0000259" key="16">
    <source>
        <dbReference type="PROSITE" id="PS51456"/>
    </source>
</evidence>
<keyword evidence="10 14" id="KW-0518">Myosin</keyword>
<reference evidence="18" key="2">
    <citation type="submission" date="2025-09" db="UniProtKB">
        <authorList>
            <consortium name="Ensembl"/>
        </authorList>
    </citation>
    <scope>IDENTIFICATION</scope>
</reference>
<comment type="caution">
    <text evidence="14">Lacks conserved residue(s) required for the propagation of feature annotation.</text>
</comment>
<dbReference type="GO" id="GO:0005516">
    <property type="term" value="F:calmodulin binding"/>
    <property type="evidence" value="ECO:0007669"/>
    <property type="project" value="UniProtKB-KW"/>
</dbReference>
<feature type="domain" description="Myosin motor" evidence="16">
    <location>
        <begin position="89"/>
        <end position="776"/>
    </location>
</feature>
<dbReference type="Pfam" id="PF01576">
    <property type="entry name" value="Myosin_tail_1"/>
    <property type="match status" value="1"/>
</dbReference>
<dbReference type="SUPFAM" id="SSF52540">
    <property type="entry name" value="P-loop containing nucleoside triphosphate hydrolases"/>
    <property type="match status" value="1"/>
</dbReference>
<evidence type="ECO:0000256" key="1">
    <source>
        <dbReference type="ARBA" id="ARBA00004657"/>
    </source>
</evidence>
<dbReference type="FunFam" id="1.20.5.370:FF:000007">
    <property type="entry name" value="Myosin heavy chain"/>
    <property type="match status" value="1"/>
</dbReference>